<dbReference type="AlphaFoldDB" id="A0A399ELT5"/>
<dbReference type="SUPFAM" id="SSF53850">
    <property type="entry name" value="Periplasmic binding protein-like II"/>
    <property type="match status" value="1"/>
</dbReference>
<reference evidence="1 2" key="1">
    <citation type="submission" date="2018-08" db="EMBL/GenBank/DDBJ databases">
        <title>Meiothermus luteus KCTC 52599 genome sequencing project.</title>
        <authorList>
            <person name="Da Costa M.S."/>
            <person name="Albuquerque L."/>
            <person name="Raposo P."/>
            <person name="Froufe H.J.C."/>
            <person name="Barroso C.S."/>
            <person name="Egas C."/>
        </authorList>
    </citation>
    <scope>NUCLEOTIDE SEQUENCE [LARGE SCALE GENOMIC DNA]</scope>
    <source>
        <strain evidence="1 2">KCTC 52599</strain>
    </source>
</reference>
<organism evidence="1 2">
    <name type="scientific">Meiothermus luteus</name>
    <dbReference type="NCBI Taxonomy" id="2026184"/>
    <lineage>
        <taxon>Bacteria</taxon>
        <taxon>Thermotogati</taxon>
        <taxon>Deinococcota</taxon>
        <taxon>Deinococci</taxon>
        <taxon>Thermales</taxon>
        <taxon>Thermaceae</taxon>
        <taxon>Meiothermus</taxon>
    </lineage>
</organism>
<evidence type="ECO:0000313" key="1">
    <source>
        <dbReference type="EMBL" id="RIH85694.1"/>
    </source>
</evidence>
<proteinExistence type="predicted"/>
<name>A0A399ELT5_9DEIN</name>
<evidence type="ECO:0000313" key="2">
    <source>
        <dbReference type="Proteomes" id="UP000265800"/>
    </source>
</evidence>
<comment type="caution">
    <text evidence="1">The sequence shown here is derived from an EMBL/GenBank/DDBJ whole genome shotgun (WGS) entry which is preliminary data.</text>
</comment>
<sequence>MESKEIVRRRALAGHAPTRKDVFQDPEVLRKYPYYKEAERIIAGAKRVPIFAYTAEMEDVVGREISLAAAGQKAVKPALQDAAKGLEGLLRKAGLLR</sequence>
<dbReference type="Gene3D" id="3.40.190.10">
    <property type="entry name" value="Periplasmic binding protein-like II"/>
    <property type="match status" value="2"/>
</dbReference>
<accession>A0A399ELT5</accession>
<gene>
    <name evidence="1" type="ORF">Mlute_01487</name>
</gene>
<dbReference type="EMBL" id="QWKZ01000041">
    <property type="protein sequence ID" value="RIH85694.1"/>
    <property type="molecule type" value="Genomic_DNA"/>
</dbReference>
<dbReference type="Proteomes" id="UP000265800">
    <property type="component" value="Unassembled WGS sequence"/>
</dbReference>
<protein>
    <submittedName>
        <fullName evidence="1">Uncharacterized protein</fullName>
    </submittedName>
</protein>
<keyword evidence="2" id="KW-1185">Reference proteome</keyword>